<dbReference type="GO" id="GO:0019413">
    <property type="term" value="P:acetate biosynthetic process"/>
    <property type="evidence" value="ECO:0007669"/>
    <property type="project" value="UniProtKB-ARBA"/>
</dbReference>
<dbReference type="AlphaFoldDB" id="A0A9P9J9X5"/>
<dbReference type="SUPFAM" id="SSF53720">
    <property type="entry name" value="ALDH-like"/>
    <property type="match status" value="1"/>
</dbReference>
<proteinExistence type="inferred from homology"/>
<evidence type="ECO:0000256" key="3">
    <source>
        <dbReference type="ARBA" id="ARBA00023027"/>
    </source>
</evidence>
<name>A0A9P9J9X5_9HYPO</name>
<dbReference type="PROSITE" id="PS00687">
    <property type="entry name" value="ALDEHYDE_DEHYDR_GLU"/>
    <property type="match status" value="1"/>
</dbReference>
<dbReference type="FunFam" id="3.40.605.10:FF:000026">
    <property type="entry name" value="Aldehyde dehydrogenase, putative"/>
    <property type="match status" value="1"/>
</dbReference>
<evidence type="ECO:0000256" key="2">
    <source>
        <dbReference type="ARBA" id="ARBA00023002"/>
    </source>
</evidence>
<dbReference type="GO" id="GO:0005739">
    <property type="term" value="C:mitochondrion"/>
    <property type="evidence" value="ECO:0007669"/>
    <property type="project" value="UniProtKB-ARBA"/>
</dbReference>
<dbReference type="GO" id="GO:0004029">
    <property type="term" value="F:aldehyde dehydrogenase (NAD+) activity"/>
    <property type="evidence" value="ECO:0007669"/>
    <property type="project" value="UniProtKB-EC"/>
</dbReference>
<dbReference type="InterPro" id="IPR015590">
    <property type="entry name" value="Aldehyde_DH_dom"/>
</dbReference>
<gene>
    <name evidence="11" type="ORF">EDB81DRAFT_379288</name>
</gene>
<dbReference type="InterPro" id="IPR016162">
    <property type="entry name" value="Ald_DH_N"/>
</dbReference>
<dbReference type="Gene3D" id="3.40.605.10">
    <property type="entry name" value="Aldehyde Dehydrogenase, Chain A, domain 1"/>
    <property type="match status" value="1"/>
</dbReference>
<evidence type="ECO:0000256" key="8">
    <source>
        <dbReference type="PROSITE-ProRule" id="PRU10007"/>
    </source>
</evidence>
<dbReference type="PANTHER" id="PTHR11699">
    <property type="entry name" value="ALDEHYDE DEHYDROGENASE-RELATED"/>
    <property type="match status" value="1"/>
</dbReference>
<dbReference type="FunFam" id="3.40.309.10:FF:000001">
    <property type="entry name" value="Mitochondrial aldehyde dehydrogenase 2"/>
    <property type="match status" value="1"/>
</dbReference>
<dbReference type="CDD" id="cd07091">
    <property type="entry name" value="ALDH_F1-2_Ald2-like"/>
    <property type="match status" value="1"/>
</dbReference>
<accession>A0A9P9J9X5</accession>
<dbReference type="FunFam" id="3.40.605.10:FF:000011">
    <property type="entry name" value="ALD5p Mitochondrial aldehyde dehydrogenase"/>
    <property type="match status" value="1"/>
</dbReference>
<dbReference type="EMBL" id="JAGMUV010000005">
    <property type="protein sequence ID" value="KAH7156166.1"/>
    <property type="molecule type" value="Genomic_DNA"/>
</dbReference>
<dbReference type="PROSITE" id="PS00070">
    <property type="entry name" value="ALDEHYDE_DEHYDR_CYS"/>
    <property type="match status" value="1"/>
</dbReference>
<feature type="domain" description="Aldehyde dehydrogenase" evidence="10">
    <location>
        <begin position="27"/>
        <end position="487"/>
    </location>
</feature>
<evidence type="ECO:0000256" key="4">
    <source>
        <dbReference type="ARBA" id="ARBA00024226"/>
    </source>
</evidence>
<dbReference type="EC" id="1.2.1.3" evidence="4"/>
<keyword evidence="2 9" id="KW-0560">Oxidoreductase</keyword>
<dbReference type="InterPro" id="IPR016160">
    <property type="entry name" value="Ald_DH_CS_CYS"/>
</dbReference>
<evidence type="ECO:0000256" key="1">
    <source>
        <dbReference type="ARBA" id="ARBA00009986"/>
    </source>
</evidence>
<evidence type="ECO:0000313" key="12">
    <source>
        <dbReference type="Proteomes" id="UP000738349"/>
    </source>
</evidence>
<feature type="active site" evidence="8">
    <location>
        <position position="264"/>
    </location>
</feature>
<evidence type="ECO:0000259" key="10">
    <source>
        <dbReference type="Pfam" id="PF00171"/>
    </source>
</evidence>
<comment type="similarity">
    <text evidence="1 9">Belongs to the aldehyde dehydrogenase family.</text>
</comment>
<keyword evidence="3" id="KW-0520">NAD</keyword>
<comment type="pathway">
    <text evidence="5">Alcohol metabolism; ethanol degradation; acetate from ethanol: step 2/2.</text>
</comment>
<dbReference type="Gene3D" id="3.40.309.10">
    <property type="entry name" value="Aldehyde Dehydrogenase, Chain A, domain 2"/>
    <property type="match status" value="1"/>
</dbReference>
<dbReference type="Proteomes" id="UP000738349">
    <property type="component" value="Unassembled WGS sequence"/>
</dbReference>
<evidence type="ECO:0000256" key="9">
    <source>
        <dbReference type="RuleBase" id="RU003345"/>
    </source>
</evidence>
<dbReference type="InterPro" id="IPR029510">
    <property type="entry name" value="Ald_DH_CS_GLU"/>
</dbReference>
<organism evidence="11 12">
    <name type="scientific">Dactylonectria macrodidyma</name>
    <dbReference type="NCBI Taxonomy" id="307937"/>
    <lineage>
        <taxon>Eukaryota</taxon>
        <taxon>Fungi</taxon>
        <taxon>Dikarya</taxon>
        <taxon>Ascomycota</taxon>
        <taxon>Pezizomycotina</taxon>
        <taxon>Sordariomycetes</taxon>
        <taxon>Hypocreomycetidae</taxon>
        <taxon>Hypocreales</taxon>
        <taxon>Nectriaceae</taxon>
        <taxon>Dactylonectria</taxon>
    </lineage>
</organism>
<keyword evidence="12" id="KW-1185">Reference proteome</keyword>
<evidence type="ECO:0000256" key="6">
    <source>
        <dbReference type="ARBA" id="ARBA00044146"/>
    </source>
</evidence>
<comment type="catalytic activity">
    <reaction evidence="7">
        <text>an aldehyde + NAD(+) + H2O = a carboxylate + NADH + 2 H(+)</text>
        <dbReference type="Rhea" id="RHEA:16185"/>
        <dbReference type="ChEBI" id="CHEBI:15377"/>
        <dbReference type="ChEBI" id="CHEBI:15378"/>
        <dbReference type="ChEBI" id="CHEBI:17478"/>
        <dbReference type="ChEBI" id="CHEBI:29067"/>
        <dbReference type="ChEBI" id="CHEBI:57540"/>
        <dbReference type="ChEBI" id="CHEBI:57945"/>
        <dbReference type="EC" id="1.2.1.3"/>
    </reaction>
</comment>
<dbReference type="InterPro" id="IPR016163">
    <property type="entry name" value="Ald_DH_C"/>
</dbReference>
<dbReference type="OrthoDB" id="310895at2759"/>
<sequence length="494" mass="53819">MALTVELTTPITGPYQQPIGLFIDGKWVEGVDKGKFEVINPSTEEVITSVCEGTEKDIDLAVAAARKAFDTTWKKTSPQQRGNYLLKLAEIAEKNAELLAAVESLDNGKSISNARGDVGAVIGCLRYYAGWADKIEGKTIDISPDMFHYTRPEPIGVCGQIIPWNFPLLMLAWKIGPALATGNTVIMKTAEQTPLSALVFTQYIEQAGFPAGVFNLVSGFGKTAGSALSLHMDVDKIAFTGSTVIGRTIMKAAASSNLKKVTLELGGKSPNIVFDDADIEEAIDWVNFGIYYNHGQCCCAGTRIFVQEGIYDKFLAAFKTRAAANKVGDPFNEETFQGPQVSQLQYDRIMSYIKSGKEEGATVETGGERLGDKGYFIKPTIFSNVKPEMKIMQEEIFGPVCAISKFKDEEEVIELAHNTDYGLAAAVHTKNLNTAIRVSNSLKAGTVWVNCYNQLHHQLPFGGFKQSGIGRELGEAALANYTQNKSVAIKLYDN</sequence>
<evidence type="ECO:0000256" key="5">
    <source>
        <dbReference type="ARBA" id="ARBA00037885"/>
    </source>
</evidence>
<dbReference type="InterPro" id="IPR016161">
    <property type="entry name" value="Ald_DH/histidinol_DH"/>
</dbReference>
<protein>
    <recommendedName>
        <fullName evidence="6">Aldehyde dehydrogenase</fullName>
        <ecNumber evidence="4">1.2.1.3</ecNumber>
    </recommendedName>
</protein>
<dbReference type="Pfam" id="PF00171">
    <property type="entry name" value="Aldedh"/>
    <property type="match status" value="1"/>
</dbReference>
<evidence type="ECO:0000256" key="7">
    <source>
        <dbReference type="ARBA" id="ARBA00049194"/>
    </source>
</evidence>
<comment type="caution">
    <text evidence="11">The sequence shown here is derived from an EMBL/GenBank/DDBJ whole genome shotgun (WGS) entry which is preliminary data.</text>
</comment>
<reference evidence="11" key="1">
    <citation type="journal article" date="2021" name="Nat. Commun.">
        <title>Genetic determinants of endophytism in the Arabidopsis root mycobiome.</title>
        <authorList>
            <person name="Mesny F."/>
            <person name="Miyauchi S."/>
            <person name="Thiergart T."/>
            <person name="Pickel B."/>
            <person name="Atanasova L."/>
            <person name="Karlsson M."/>
            <person name="Huettel B."/>
            <person name="Barry K.W."/>
            <person name="Haridas S."/>
            <person name="Chen C."/>
            <person name="Bauer D."/>
            <person name="Andreopoulos W."/>
            <person name="Pangilinan J."/>
            <person name="LaButti K."/>
            <person name="Riley R."/>
            <person name="Lipzen A."/>
            <person name="Clum A."/>
            <person name="Drula E."/>
            <person name="Henrissat B."/>
            <person name="Kohler A."/>
            <person name="Grigoriev I.V."/>
            <person name="Martin F.M."/>
            <person name="Hacquard S."/>
        </authorList>
    </citation>
    <scope>NUCLEOTIDE SEQUENCE</scope>
    <source>
        <strain evidence="11">MPI-CAGE-AT-0147</strain>
    </source>
</reference>
<evidence type="ECO:0000313" key="11">
    <source>
        <dbReference type="EMBL" id="KAH7156166.1"/>
    </source>
</evidence>